<proteinExistence type="predicted"/>
<keyword evidence="2" id="KW-1133">Transmembrane helix</keyword>
<feature type="transmembrane region" description="Helical" evidence="2">
    <location>
        <begin position="5"/>
        <end position="25"/>
    </location>
</feature>
<protein>
    <submittedName>
        <fullName evidence="3">Exopolysaccharide production repressor protein</fullName>
    </submittedName>
</protein>
<comment type="caution">
    <text evidence="3">The sequence shown here is derived from an EMBL/GenBank/DDBJ whole genome shotgun (WGS) entry which is preliminary data.</text>
</comment>
<evidence type="ECO:0000313" key="3">
    <source>
        <dbReference type="EMBL" id="GGD24034.1"/>
    </source>
</evidence>
<dbReference type="InterPro" id="IPR024239">
    <property type="entry name" value="SyrA"/>
</dbReference>
<keyword evidence="2" id="KW-0812">Transmembrane</keyword>
<sequence>MSFVLFFRGMLAALLIFAVTIYMLTGSFWSTVLQTVACAVLLQVGYFIGVLFLVWRAKKRAGTTLVQDEDGSRESAGSIVGATRKLPGRTFPHRP</sequence>
<gene>
    <name evidence="3" type="primary">exoX</name>
    <name evidence="3" type="ORF">GCM10011335_28720</name>
</gene>
<dbReference type="AlphaFoldDB" id="A0A916Y0M1"/>
<organism evidence="3 4">
    <name type="scientific">Aureimonas glaciei</name>
    <dbReference type="NCBI Taxonomy" id="1776957"/>
    <lineage>
        <taxon>Bacteria</taxon>
        <taxon>Pseudomonadati</taxon>
        <taxon>Pseudomonadota</taxon>
        <taxon>Alphaproteobacteria</taxon>
        <taxon>Hyphomicrobiales</taxon>
        <taxon>Aurantimonadaceae</taxon>
        <taxon>Aureimonas</taxon>
    </lineage>
</organism>
<keyword evidence="2" id="KW-0472">Membrane</keyword>
<reference evidence="3" key="2">
    <citation type="submission" date="2020-09" db="EMBL/GenBank/DDBJ databases">
        <authorList>
            <person name="Sun Q."/>
            <person name="Zhou Y."/>
        </authorList>
    </citation>
    <scope>NUCLEOTIDE SEQUENCE</scope>
    <source>
        <strain evidence="3">CGMCC 1.15493</strain>
    </source>
</reference>
<reference evidence="3" key="1">
    <citation type="journal article" date="2014" name="Int. J. Syst. Evol. Microbiol.">
        <title>Complete genome sequence of Corynebacterium casei LMG S-19264T (=DSM 44701T), isolated from a smear-ripened cheese.</title>
        <authorList>
            <consortium name="US DOE Joint Genome Institute (JGI-PGF)"/>
            <person name="Walter F."/>
            <person name="Albersmeier A."/>
            <person name="Kalinowski J."/>
            <person name="Ruckert C."/>
        </authorList>
    </citation>
    <scope>NUCLEOTIDE SEQUENCE</scope>
    <source>
        <strain evidence="3">CGMCC 1.15493</strain>
    </source>
</reference>
<dbReference type="RefSeq" id="WP_188851792.1">
    <property type="nucleotide sequence ID" value="NZ_BMJJ01000006.1"/>
</dbReference>
<accession>A0A916Y0M1</accession>
<evidence type="ECO:0000313" key="4">
    <source>
        <dbReference type="Proteomes" id="UP000613160"/>
    </source>
</evidence>
<dbReference type="Proteomes" id="UP000613160">
    <property type="component" value="Unassembled WGS sequence"/>
</dbReference>
<name>A0A916Y0M1_9HYPH</name>
<evidence type="ECO:0000256" key="2">
    <source>
        <dbReference type="SAM" id="Phobius"/>
    </source>
</evidence>
<dbReference type="EMBL" id="BMJJ01000006">
    <property type="protein sequence ID" value="GGD24034.1"/>
    <property type="molecule type" value="Genomic_DNA"/>
</dbReference>
<feature type="region of interest" description="Disordered" evidence="1">
    <location>
        <begin position="64"/>
        <end position="95"/>
    </location>
</feature>
<evidence type="ECO:0000256" key="1">
    <source>
        <dbReference type="SAM" id="MobiDB-lite"/>
    </source>
</evidence>
<dbReference type="Pfam" id="PF11089">
    <property type="entry name" value="SyrA"/>
    <property type="match status" value="1"/>
</dbReference>
<feature type="transmembrane region" description="Helical" evidence="2">
    <location>
        <begin position="31"/>
        <end position="55"/>
    </location>
</feature>
<keyword evidence="4" id="KW-1185">Reference proteome</keyword>